<evidence type="ECO:0000313" key="2">
    <source>
        <dbReference type="EMBL" id="MBB3860551.1"/>
    </source>
</evidence>
<comment type="caution">
    <text evidence="2">The sequence shown here is derived from an EMBL/GenBank/DDBJ whole genome shotgun (WGS) entry which is preliminary data.</text>
</comment>
<protein>
    <submittedName>
        <fullName evidence="2">Exosortase A-associated hydrolase 1</fullName>
    </submittedName>
</protein>
<evidence type="ECO:0000259" key="1">
    <source>
        <dbReference type="Pfam" id="PF12697"/>
    </source>
</evidence>
<dbReference type="SUPFAM" id="SSF53474">
    <property type="entry name" value="alpha/beta-Hydrolases"/>
    <property type="match status" value="1"/>
</dbReference>
<name>A0A7W6EVU5_9SPHN</name>
<gene>
    <name evidence="2" type="ORF">GGQ88_001817</name>
</gene>
<dbReference type="InterPro" id="IPR029058">
    <property type="entry name" value="AB_hydrolase_fold"/>
</dbReference>
<accession>A0A7W6EVU5</accession>
<dbReference type="RefSeq" id="WP_183612805.1">
    <property type="nucleotide sequence ID" value="NZ_JACICY010000003.1"/>
</dbReference>
<evidence type="ECO:0000313" key="3">
    <source>
        <dbReference type="Proteomes" id="UP000562395"/>
    </source>
</evidence>
<keyword evidence="3" id="KW-1185">Reference proteome</keyword>
<sequence>MTRRHLTFVCEGATLVGTLDIGAASGSSGLLLVSGGNELRSGAWNGQAQLAARLADAGFPVFRYDRRGVGDSNGENPTFRHSRPDIAAAAQAFLAAAPHLTHIVAFGNCDAAAALMLFAQGLPINALVLANPWTIDGESAPDAMPAAAIRSRYLAKLTNPREIWRLLTGGVNLAKLAKGLRSAAAPSAAPAGLVSEMQAALDRFTGPVQILLATGDRTAQMFADAWDPADPRITRIDSHSHSFSDDTSREWLFARLVAALTPEPPARP</sequence>
<dbReference type="InterPro" id="IPR000073">
    <property type="entry name" value="AB_hydrolase_1"/>
</dbReference>
<feature type="domain" description="AB hydrolase-1" evidence="1">
    <location>
        <begin position="30"/>
        <end position="248"/>
    </location>
</feature>
<dbReference type="EMBL" id="JACICY010000003">
    <property type="protein sequence ID" value="MBB3860551.1"/>
    <property type="molecule type" value="Genomic_DNA"/>
</dbReference>
<keyword evidence="2" id="KW-0378">Hydrolase</keyword>
<proteinExistence type="predicted"/>
<dbReference type="AlphaFoldDB" id="A0A7W6EVU5"/>
<dbReference type="Pfam" id="PF12697">
    <property type="entry name" value="Abhydrolase_6"/>
    <property type="match status" value="1"/>
</dbReference>
<organism evidence="2 3">
    <name type="scientific">Novosphingobium hassiacum</name>
    <dbReference type="NCBI Taxonomy" id="173676"/>
    <lineage>
        <taxon>Bacteria</taxon>
        <taxon>Pseudomonadati</taxon>
        <taxon>Pseudomonadota</taxon>
        <taxon>Alphaproteobacteria</taxon>
        <taxon>Sphingomonadales</taxon>
        <taxon>Sphingomonadaceae</taxon>
        <taxon>Novosphingobium</taxon>
    </lineage>
</organism>
<reference evidence="2 3" key="1">
    <citation type="submission" date="2020-08" db="EMBL/GenBank/DDBJ databases">
        <title>Genomic Encyclopedia of Type Strains, Phase IV (KMG-IV): sequencing the most valuable type-strain genomes for metagenomic binning, comparative biology and taxonomic classification.</title>
        <authorList>
            <person name="Goeker M."/>
        </authorList>
    </citation>
    <scope>NUCLEOTIDE SEQUENCE [LARGE SCALE GENOMIC DNA]</scope>
    <source>
        <strain evidence="2 3">DSM 14552</strain>
    </source>
</reference>
<dbReference type="GO" id="GO:0016787">
    <property type="term" value="F:hydrolase activity"/>
    <property type="evidence" value="ECO:0007669"/>
    <property type="project" value="UniProtKB-KW"/>
</dbReference>
<dbReference type="InterPro" id="IPR017531">
    <property type="entry name" value="Hydrolase-1_PEP"/>
</dbReference>
<dbReference type="Proteomes" id="UP000562395">
    <property type="component" value="Unassembled WGS sequence"/>
</dbReference>
<dbReference type="NCBIfam" id="TIGR03100">
    <property type="entry name" value="hydr1_PEP"/>
    <property type="match status" value="1"/>
</dbReference>
<dbReference type="Gene3D" id="3.40.50.1820">
    <property type="entry name" value="alpha/beta hydrolase"/>
    <property type="match status" value="1"/>
</dbReference>